<dbReference type="PROSITE" id="PS51686">
    <property type="entry name" value="SAM_MT_RSMB_NOP"/>
    <property type="match status" value="1"/>
</dbReference>
<evidence type="ECO:0000256" key="5">
    <source>
        <dbReference type="PROSITE-ProRule" id="PRU01023"/>
    </source>
</evidence>
<evidence type="ECO:0000256" key="1">
    <source>
        <dbReference type="ARBA" id="ARBA00022603"/>
    </source>
</evidence>
<dbReference type="InterPro" id="IPR001678">
    <property type="entry name" value="MeTrfase_RsmB-F_NOP2_dom"/>
</dbReference>
<dbReference type="PANTHER" id="PTHR22807:SF30">
    <property type="entry name" value="28S RRNA (CYTOSINE(4447)-C(5))-METHYLTRANSFERASE-RELATED"/>
    <property type="match status" value="1"/>
</dbReference>
<evidence type="ECO:0000259" key="7">
    <source>
        <dbReference type="PROSITE" id="PS51686"/>
    </source>
</evidence>
<keyword evidence="2 5" id="KW-0808">Transferase</keyword>
<name>B8DML3_NITV9</name>
<dbReference type="InterPro" id="IPR049560">
    <property type="entry name" value="MeTrfase_RsmB-F_NOP2_cat"/>
</dbReference>
<dbReference type="Pfam" id="PF01189">
    <property type="entry name" value="Methyltr_RsmB-F"/>
    <property type="match status" value="1"/>
</dbReference>
<dbReference type="GO" id="GO:0008173">
    <property type="term" value="F:RNA methyltransferase activity"/>
    <property type="evidence" value="ECO:0007669"/>
    <property type="project" value="InterPro"/>
</dbReference>
<dbReference type="PANTHER" id="PTHR22807">
    <property type="entry name" value="NOP2 YEAST -RELATED NOL1/NOP2/FMU SUN DOMAIN-CONTAINING"/>
    <property type="match status" value="1"/>
</dbReference>
<dbReference type="HOGENOM" id="CLU_642097_0_0_7"/>
<accession>B8DML3</accession>
<dbReference type="KEGG" id="dvm:DvMF_2026"/>
<dbReference type="eggNOG" id="COG0144">
    <property type="taxonomic scope" value="Bacteria"/>
</dbReference>
<keyword evidence="3 5" id="KW-0949">S-adenosyl-L-methionine</keyword>
<dbReference type="Gene3D" id="3.40.50.150">
    <property type="entry name" value="Vaccinia Virus protein VP39"/>
    <property type="match status" value="1"/>
</dbReference>
<feature type="active site" description="Nucleophile" evidence="5">
    <location>
        <position position="209"/>
    </location>
</feature>
<dbReference type="STRING" id="883.DvMF_2026"/>
<dbReference type="SUPFAM" id="SSF53335">
    <property type="entry name" value="S-adenosyl-L-methionine-dependent methyltransferases"/>
    <property type="match status" value="1"/>
</dbReference>
<dbReference type="GO" id="GO:0001510">
    <property type="term" value="P:RNA methylation"/>
    <property type="evidence" value="ECO:0007669"/>
    <property type="project" value="InterPro"/>
</dbReference>
<keyword evidence="1 5" id="KW-0489">Methyltransferase</keyword>
<feature type="binding site" evidence="5">
    <location>
        <position position="112"/>
    </location>
    <ligand>
        <name>S-adenosyl-L-methionine</name>
        <dbReference type="ChEBI" id="CHEBI:59789"/>
    </ligand>
</feature>
<sequence length="447" mass="47894">MTAPAARSFRIVCPPAQVPLVEDLLRAQGYGFDPEPFSPWCRRLTEEPRPLGGSLTAFFGLIYIQDRSSMLPPLALAPEAGAAVLDMCASPGSKTGFLAQLVGPHGLVVGNEPNHTRLATLRQNLFTLNLLNAATCSHPGEALPLPDGSWTRIQLDPPCSGWGTVERNPSVLKLWQGDKVKPLIGIQRLLLAEAARLLAPGGRVVFSTCTTNMHENEAQVLYARDELGLELVPLAPPPGFVFAEPELPGCEGTLRVDPERSGAQGFFIACLRKPGPKGTDDDAGPLALCPPLPDADRVRADAQPATVWPDTGLNPALLPDGVVAPFGDTTYFLPRPALERLPAALRWRGYPLGKWGKDGIRPSPRLRALMPYSPHPADPTGQGRQDGSSGGDDVALLHMDDPADIAGVLTGRSIDAPRNATAALLYWRGLPLARLRVKGGRALWAER</sequence>
<evidence type="ECO:0000256" key="2">
    <source>
        <dbReference type="ARBA" id="ARBA00022679"/>
    </source>
</evidence>
<feature type="domain" description="SAM-dependent MTase RsmB/NOP-type" evidence="7">
    <location>
        <begin position="1"/>
        <end position="274"/>
    </location>
</feature>
<evidence type="ECO:0000256" key="3">
    <source>
        <dbReference type="ARBA" id="ARBA00022691"/>
    </source>
</evidence>
<keyword evidence="4 5" id="KW-0694">RNA-binding</keyword>
<evidence type="ECO:0000256" key="6">
    <source>
        <dbReference type="SAM" id="MobiDB-lite"/>
    </source>
</evidence>
<gene>
    <name evidence="8" type="ordered locus">DvMF_2026</name>
</gene>
<dbReference type="GO" id="GO:0003723">
    <property type="term" value="F:RNA binding"/>
    <property type="evidence" value="ECO:0007669"/>
    <property type="project" value="UniProtKB-UniRule"/>
</dbReference>
<evidence type="ECO:0000256" key="4">
    <source>
        <dbReference type="ARBA" id="ARBA00022884"/>
    </source>
</evidence>
<evidence type="ECO:0000313" key="8">
    <source>
        <dbReference type="EMBL" id="ACL08969.1"/>
    </source>
</evidence>
<dbReference type="InterPro" id="IPR029063">
    <property type="entry name" value="SAM-dependent_MTases_sf"/>
</dbReference>
<dbReference type="AlphaFoldDB" id="B8DML3"/>
<reference evidence="8" key="1">
    <citation type="submission" date="2008-10" db="EMBL/GenBank/DDBJ databases">
        <title>Complete sequence of Desulfovibrio vulgaris str. 'Miyazaki F'.</title>
        <authorList>
            <person name="Lucas S."/>
            <person name="Copeland A."/>
            <person name="Lapidus A."/>
            <person name="Glavina del Rio T."/>
            <person name="Dalin E."/>
            <person name="Tice H."/>
            <person name="Bruce D."/>
            <person name="Goodwin L."/>
            <person name="Pitluck S."/>
            <person name="Sims D."/>
            <person name="Brettin T."/>
            <person name="Detter J.C."/>
            <person name="Han C."/>
            <person name="Larimer F."/>
            <person name="Land M."/>
            <person name="Hauser L."/>
            <person name="Kyrpides N."/>
            <person name="Mikhailova N."/>
            <person name="Hazen T.C."/>
            <person name="Richardson P."/>
        </authorList>
    </citation>
    <scope>NUCLEOTIDE SEQUENCE</scope>
    <source>
        <strain evidence="8">Miyazaki F</strain>
    </source>
</reference>
<dbReference type="InterPro" id="IPR023267">
    <property type="entry name" value="RCMT"/>
</dbReference>
<dbReference type="PRINTS" id="PR02008">
    <property type="entry name" value="RCMTFAMILY"/>
</dbReference>
<feature type="region of interest" description="Disordered" evidence="6">
    <location>
        <begin position="369"/>
        <end position="393"/>
    </location>
</feature>
<comment type="similarity">
    <text evidence="5">Belongs to the class I-like SAM-binding methyltransferase superfamily. RsmB/NOP family.</text>
</comment>
<organism evidence="8">
    <name type="scientific">Nitratidesulfovibrio vulgaris (strain DSM 19637 / Miyazaki F)</name>
    <name type="common">Desulfovibrio vulgaris</name>
    <dbReference type="NCBI Taxonomy" id="883"/>
    <lineage>
        <taxon>Bacteria</taxon>
        <taxon>Pseudomonadati</taxon>
        <taxon>Thermodesulfobacteriota</taxon>
        <taxon>Desulfovibrionia</taxon>
        <taxon>Desulfovibrionales</taxon>
        <taxon>Desulfovibrionaceae</taxon>
        <taxon>Nitratidesulfovibrio</taxon>
    </lineage>
</organism>
<protein>
    <submittedName>
        <fullName evidence="8">Fmu (Sun) domain protein</fullName>
    </submittedName>
</protein>
<feature type="compositionally biased region" description="Low complexity" evidence="6">
    <location>
        <begin position="381"/>
        <end position="393"/>
    </location>
</feature>
<dbReference type="OrthoDB" id="9810297at2"/>
<dbReference type="EMBL" id="CP001197">
    <property type="protein sequence ID" value="ACL08969.1"/>
    <property type="molecule type" value="Genomic_DNA"/>
</dbReference>
<feature type="binding site" evidence="5">
    <location>
        <position position="156"/>
    </location>
    <ligand>
        <name>S-adenosyl-L-methionine</name>
        <dbReference type="ChEBI" id="CHEBI:59789"/>
    </ligand>
</feature>
<proteinExistence type="inferred from homology"/>
<comment type="caution">
    <text evidence="5">Lacks conserved residue(s) required for the propagation of feature annotation.</text>
</comment>